<protein>
    <submittedName>
        <fullName evidence="6">Caffeic acid</fullName>
    </submittedName>
</protein>
<dbReference type="SFLD" id="SFLDS00003">
    <property type="entry name" value="Haloacid_Dehalogenase"/>
    <property type="match status" value="1"/>
</dbReference>
<dbReference type="Gene3D" id="1.10.260.80">
    <property type="match status" value="1"/>
</dbReference>
<evidence type="ECO:0000259" key="5">
    <source>
        <dbReference type="Pfam" id="PF08100"/>
    </source>
</evidence>
<dbReference type="InterPro" id="IPR036390">
    <property type="entry name" value="WH_DNA-bd_sf"/>
</dbReference>
<dbReference type="InterPro" id="IPR001077">
    <property type="entry name" value="COMT_C"/>
</dbReference>
<dbReference type="SUPFAM" id="SSF56784">
    <property type="entry name" value="HAD-like"/>
    <property type="match status" value="1"/>
</dbReference>
<dbReference type="InterPro" id="IPR029063">
    <property type="entry name" value="SAM-dependent_MTases_sf"/>
</dbReference>
<evidence type="ECO:0000313" key="7">
    <source>
        <dbReference type="Proteomes" id="UP001055439"/>
    </source>
</evidence>
<keyword evidence="3" id="KW-0949">S-adenosyl-L-methionine</keyword>
<organism evidence="6 7">
    <name type="scientific">Musa troglodytarum</name>
    <name type="common">fe'i banana</name>
    <dbReference type="NCBI Taxonomy" id="320322"/>
    <lineage>
        <taxon>Eukaryota</taxon>
        <taxon>Viridiplantae</taxon>
        <taxon>Streptophyta</taxon>
        <taxon>Embryophyta</taxon>
        <taxon>Tracheophyta</taxon>
        <taxon>Spermatophyta</taxon>
        <taxon>Magnoliopsida</taxon>
        <taxon>Liliopsida</taxon>
        <taxon>Zingiberales</taxon>
        <taxon>Musaceae</taxon>
        <taxon>Musa</taxon>
    </lineage>
</organism>
<dbReference type="Pfam" id="PF00891">
    <property type="entry name" value="Methyltransf_2"/>
    <property type="match status" value="1"/>
</dbReference>
<dbReference type="FunFam" id="1.10.260.80:FF:000001">
    <property type="entry name" value="Haloacid dehalogenase-like hydrolase domain-containing protein"/>
    <property type="match status" value="1"/>
</dbReference>
<reference evidence="6" key="1">
    <citation type="submission" date="2022-05" db="EMBL/GenBank/DDBJ databases">
        <title>The Musa troglodytarum L. genome provides insights into the mechanism of non-climacteric behaviour and enrichment of carotenoids.</title>
        <authorList>
            <person name="Wang J."/>
        </authorList>
    </citation>
    <scope>NUCLEOTIDE SEQUENCE</scope>
    <source>
        <tissue evidence="6">Leaf</tissue>
    </source>
</reference>
<dbReference type="FunFam" id="1.10.10.10:FF:000357">
    <property type="entry name" value="Caffeic acid 3-O-methyltransferase"/>
    <property type="match status" value="1"/>
</dbReference>
<dbReference type="SFLD" id="SFLDG01129">
    <property type="entry name" value="C1.5:_HAD__Beta-PGM__Phosphata"/>
    <property type="match status" value="1"/>
</dbReference>
<keyword evidence="1" id="KW-0489">Methyltransferase</keyword>
<evidence type="ECO:0000256" key="1">
    <source>
        <dbReference type="ARBA" id="ARBA00022603"/>
    </source>
</evidence>
<evidence type="ECO:0000256" key="3">
    <source>
        <dbReference type="ARBA" id="ARBA00022691"/>
    </source>
</evidence>
<feature type="domain" description="O-methyltransferase dimerisation" evidence="5">
    <location>
        <begin position="252"/>
        <end position="344"/>
    </location>
</feature>
<dbReference type="GO" id="GO:0008171">
    <property type="term" value="F:O-methyltransferase activity"/>
    <property type="evidence" value="ECO:0007669"/>
    <property type="project" value="InterPro"/>
</dbReference>
<dbReference type="Proteomes" id="UP001055439">
    <property type="component" value="Chromosome 9"/>
</dbReference>
<feature type="domain" description="O-methyltransferase C-terminal" evidence="4">
    <location>
        <begin position="367"/>
        <end position="572"/>
    </location>
</feature>
<dbReference type="SUPFAM" id="SSF53335">
    <property type="entry name" value="S-adenosyl-L-methionine-dependent methyltransferases"/>
    <property type="match status" value="1"/>
</dbReference>
<gene>
    <name evidence="6" type="ORF">MUK42_14538</name>
</gene>
<proteinExistence type="predicted"/>
<dbReference type="PROSITE" id="PS51683">
    <property type="entry name" value="SAM_OMT_II"/>
    <property type="match status" value="1"/>
</dbReference>
<dbReference type="GO" id="GO:0032259">
    <property type="term" value="P:methylation"/>
    <property type="evidence" value="ECO:0007669"/>
    <property type="project" value="UniProtKB-KW"/>
</dbReference>
<evidence type="ECO:0000256" key="2">
    <source>
        <dbReference type="ARBA" id="ARBA00022679"/>
    </source>
</evidence>
<dbReference type="InterPro" id="IPR016461">
    <property type="entry name" value="COMT-like"/>
</dbReference>
<evidence type="ECO:0000313" key="6">
    <source>
        <dbReference type="EMBL" id="URE42572.1"/>
    </source>
</evidence>
<dbReference type="SUPFAM" id="SSF46785">
    <property type="entry name" value="Winged helix' DNA-binding domain"/>
    <property type="match status" value="1"/>
</dbReference>
<evidence type="ECO:0000259" key="4">
    <source>
        <dbReference type="Pfam" id="PF00891"/>
    </source>
</evidence>
<dbReference type="Gene3D" id="3.40.50.1000">
    <property type="entry name" value="HAD superfamily/HAD-like"/>
    <property type="match status" value="1"/>
</dbReference>
<keyword evidence="7" id="KW-1185">Reference proteome</keyword>
<dbReference type="NCBIfam" id="TIGR01549">
    <property type="entry name" value="HAD-SF-IA-v1"/>
    <property type="match status" value="1"/>
</dbReference>
<dbReference type="FunFam" id="3.40.50.1000:FF:000113">
    <property type="entry name" value="Putative haloacid dehalogenase-like hydrolase"/>
    <property type="match status" value="1"/>
</dbReference>
<accession>A0A9E7I4L8</accession>
<dbReference type="InterPro" id="IPR036388">
    <property type="entry name" value="WH-like_DNA-bd_sf"/>
</dbReference>
<dbReference type="GO" id="GO:0046983">
    <property type="term" value="F:protein dimerization activity"/>
    <property type="evidence" value="ECO:0007669"/>
    <property type="project" value="InterPro"/>
</dbReference>
<sequence length="590" mass="64774">MSSLSASIPAEDGCGGAGVRAKRGRLRGLVFDMDGTLTVPVIDFGAMYRAVLGEDGYAAHCAARASAGGVDILHHIESWAPPEQQRAYEIIAHFERQGLDRLQIMPGASELCRYLDSRQIRRGLITRNVNMAVDIFHQRFGMEFVPALSREFRPYKPDPAPLLHICSIWDVPPSEVMMIGDSLRDDVVCGKRAGAFTCLLDETGRYGSPDSYTDDIRPDFKTKSIIHMEPANEMLQAVSEEEEEEAYMYALKLTSASVLPMTLKAAIELELLEIIARAGPQAKLSPDDVVASLPVENPQAADEVDRILRLLAAYGIVDCAVEAAADGGSSRKYSMTPLCKLLTKDEAGVSMASLCLLMQDKVHMGSWYYLKNAILQGGVPFDTAYGMTAFEYQGVDPRFNKIFNEAMKGQSTMLTNKLVQIYHGFHDVKTLVDVGGGVGVTLHMITTKYPHIKAINFDLPHVISDAPLFPGVANVIGDMFTSVPSGDAILLKWVLHDWSDDHCAKILKNCWKALPQKGKVIVVELILPTLPKPTTKAQCAFHADLAMLAFNPGGKERTEEEFEAMAKAAGFSEFNATYVFACAWVMELIK</sequence>
<dbReference type="Gene3D" id="3.40.50.150">
    <property type="entry name" value="Vaccinia Virus protein VP39"/>
    <property type="match status" value="1"/>
</dbReference>
<dbReference type="CDD" id="cd01427">
    <property type="entry name" value="HAD_like"/>
    <property type="match status" value="1"/>
</dbReference>
<dbReference type="EMBL" id="CP097511">
    <property type="protein sequence ID" value="URE42572.1"/>
    <property type="molecule type" value="Genomic_DNA"/>
</dbReference>
<dbReference type="OrthoDB" id="1606438at2759"/>
<keyword evidence="2" id="KW-0808">Transferase</keyword>
<dbReference type="AlphaFoldDB" id="A0A9E7I4L8"/>
<dbReference type="Gene3D" id="1.10.10.10">
    <property type="entry name" value="Winged helix-like DNA-binding domain superfamily/Winged helix DNA-binding domain"/>
    <property type="match status" value="1"/>
</dbReference>
<dbReference type="InterPro" id="IPR006439">
    <property type="entry name" value="HAD-SF_hydro_IA"/>
</dbReference>
<name>A0A9E7I4L8_9LILI</name>
<dbReference type="FunFam" id="3.40.50.150:FF:000061">
    <property type="entry name" value="Caffeic acid O-methyltransferase"/>
    <property type="match status" value="1"/>
</dbReference>
<dbReference type="Pfam" id="PF08100">
    <property type="entry name" value="Dimerisation"/>
    <property type="match status" value="1"/>
</dbReference>
<dbReference type="InterPro" id="IPR012967">
    <property type="entry name" value="COMT_dimerisation"/>
</dbReference>
<dbReference type="InterPro" id="IPR036412">
    <property type="entry name" value="HAD-like_sf"/>
</dbReference>
<dbReference type="PANTHER" id="PTHR11746">
    <property type="entry name" value="O-METHYLTRANSFERASE"/>
    <property type="match status" value="1"/>
</dbReference>
<dbReference type="Pfam" id="PF00702">
    <property type="entry name" value="Hydrolase"/>
    <property type="match status" value="1"/>
</dbReference>
<dbReference type="InterPro" id="IPR023214">
    <property type="entry name" value="HAD_sf"/>
</dbReference>